<dbReference type="Proteomes" id="UP000274046">
    <property type="component" value="Unassembled WGS sequence"/>
</dbReference>
<keyword evidence="2" id="KW-1185">Reference proteome</keyword>
<accession>A0A3N0BQN6</accession>
<evidence type="ECO:0000313" key="1">
    <source>
        <dbReference type="EMBL" id="RNL50775.1"/>
    </source>
</evidence>
<protein>
    <submittedName>
        <fullName evidence="1">Uncharacterized protein</fullName>
    </submittedName>
</protein>
<organism evidence="1 2">
    <name type="scientific">Pedobacter jejuensis</name>
    <dbReference type="NCBI Taxonomy" id="1268550"/>
    <lineage>
        <taxon>Bacteria</taxon>
        <taxon>Pseudomonadati</taxon>
        <taxon>Bacteroidota</taxon>
        <taxon>Sphingobacteriia</taxon>
        <taxon>Sphingobacteriales</taxon>
        <taxon>Sphingobacteriaceae</taxon>
        <taxon>Pedobacter</taxon>
    </lineage>
</organism>
<reference evidence="1 2" key="1">
    <citation type="submission" date="2018-10" db="EMBL/GenBank/DDBJ databases">
        <title>Genome sequencing of Pedobacter jejuensis TNB23.</title>
        <authorList>
            <person name="Cho Y.-J."/>
            <person name="Cho A."/>
            <person name="Kim O.-S."/>
        </authorList>
    </citation>
    <scope>NUCLEOTIDE SEQUENCE [LARGE SCALE GENOMIC DNA]</scope>
    <source>
        <strain evidence="1 2">TNB23</strain>
    </source>
</reference>
<sequence length="198" mass="20487">MDGGLGYTRKFGTSDRPVFQGYGKDIQLVQGGFGLDITGLVVGSYIPKGTPMIYDEATRLAKPLAVAEIYENAAANATTYKIKKGSRLLVGSNFSAVPGGAAYPITAINTTNSGYDSVTVGTTIGALNANDFVYGSSATGANSGSFGGVNGLLYDDVKVESGKSVSIVIRGTVYARRVPYSAGLAAALPDTIIYSQSR</sequence>
<comment type="caution">
    <text evidence="1">The sequence shown here is derived from an EMBL/GenBank/DDBJ whole genome shotgun (WGS) entry which is preliminary data.</text>
</comment>
<dbReference type="AlphaFoldDB" id="A0A3N0BQN6"/>
<gene>
    <name evidence="1" type="ORF">D7004_17965</name>
</gene>
<evidence type="ECO:0000313" key="2">
    <source>
        <dbReference type="Proteomes" id="UP000274046"/>
    </source>
</evidence>
<name>A0A3N0BQN6_9SPHI</name>
<dbReference type="EMBL" id="RBEE01000043">
    <property type="protein sequence ID" value="RNL50775.1"/>
    <property type="molecule type" value="Genomic_DNA"/>
</dbReference>
<proteinExistence type="predicted"/>
<dbReference type="RefSeq" id="WP_123207201.1">
    <property type="nucleotide sequence ID" value="NZ_RBEE01000043.1"/>
</dbReference>
<dbReference type="OrthoDB" id="1257496at2"/>